<reference evidence="2" key="1">
    <citation type="submission" date="2020-08" db="EMBL/GenBank/DDBJ databases">
        <title>Genome public.</title>
        <authorList>
            <person name="Liu C."/>
            <person name="Sun Q."/>
        </authorList>
    </citation>
    <scope>NUCLEOTIDE SEQUENCE</scope>
    <source>
        <strain evidence="2">NSJ-68</strain>
    </source>
</reference>
<organism evidence="2 3">
    <name type="scientific">Anaerosacchariphilus hominis</name>
    <dbReference type="NCBI Taxonomy" id="2763017"/>
    <lineage>
        <taxon>Bacteria</taxon>
        <taxon>Bacillati</taxon>
        <taxon>Bacillota</taxon>
        <taxon>Clostridia</taxon>
        <taxon>Lachnospirales</taxon>
        <taxon>Lachnospiraceae</taxon>
        <taxon>Anaerosacchariphilus</taxon>
    </lineage>
</organism>
<dbReference type="GO" id="GO:0005524">
    <property type="term" value="F:ATP binding"/>
    <property type="evidence" value="ECO:0007669"/>
    <property type="project" value="UniProtKB-KW"/>
</dbReference>
<keyword evidence="3" id="KW-1185">Reference proteome</keyword>
<dbReference type="RefSeq" id="WP_186873729.1">
    <property type="nucleotide sequence ID" value="NZ_JACOOR010000007.1"/>
</dbReference>
<dbReference type="EMBL" id="JACOOR010000007">
    <property type="protein sequence ID" value="MBC5660559.1"/>
    <property type="molecule type" value="Genomic_DNA"/>
</dbReference>
<name>A0A923LDJ0_9FIRM</name>
<evidence type="ECO:0000313" key="3">
    <source>
        <dbReference type="Proteomes" id="UP000649345"/>
    </source>
</evidence>
<dbReference type="InterPro" id="IPR003593">
    <property type="entry name" value="AAA+_ATPase"/>
</dbReference>
<dbReference type="Gene3D" id="3.40.50.300">
    <property type="entry name" value="P-loop containing nucleotide triphosphate hydrolases"/>
    <property type="match status" value="1"/>
</dbReference>
<dbReference type="SMART" id="SM00382">
    <property type="entry name" value="AAA"/>
    <property type="match status" value="1"/>
</dbReference>
<dbReference type="InterPro" id="IPR002611">
    <property type="entry name" value="IstB_ATP-bd"/>
</dbReference>
<comment type="caution">
    <text evidence="2">The sequence shown here is derived from an EMBL/GenBank/DDBJ whole genome shotgun (WGS) entry which is preliminary data.</text>
</comment>
<keyword evidence="2" id="KW-0067">ATP-binding</keyword>
<dbReference type="GO" id="GO:0006260">
    <property type="term" value="P:DNA replication"/>
    <property type="evidence" value="ECO:0007669"/>
    <property type="project" value="TreeGrafter"/>
</dbReference>
<dbReference type="InterPro" id="IPR027417">
    <property type="entry name" value="P-loop_NTPase"/>
</dbReference>
<accession>A0A923LDJ0</accession>
<proteinExistence type="predicted"/>
<protein>
    <submittedName>
        <fullName evidence="2">ATP-binding protein</fullName>
    </submittedName>
</protein>
<feature type="domain" description="AAA+ ATPase" evidence="1">
    <location>
        <begin position="172"/>
        <end position="295"/>
    </location>
</feature>
<dbReference type="NCBIfam" id="NF005304">
    <property type="entry name" value="PRK06835.1"/>
    <property type="match status" value="1"/>
</dbReference>
<gene>
    <name evidence="2" type="ORF">H8S44_12355</name>
</gene>
<dbReference type="PANTHER" id="PTHR30050:SF4">
    <property type="entry name" value="ATP-BINDING PROTEIN RV3427C IN INSERTION SEQUENCE-RELATED"/>
    <property type="match status" value="1"/>
</dbReference>
<evidence type="ECO:0000259" key="1">
    <source>
        <dbReference type="SMART" id="SM00382"/>
    </source>
</evidence>
<dbReference type="CDD" id="cd00009">
    <property type="entry name" value="AAA"/>
    <property type="match status" value="1"/>
</dbReference>
<dbReference type="Proteomes" id="UP000649345">
    <property type="component" value="Unassembled WGS sequence"/>
</dbReference>
<dbReference type="PANTHER" id="PTHR30050">
    <property type="entry name" value="CHROMOSOMAL REPLICATION INITIATOR PROTEIN DNAA"/>
    <property type="match status" value="1"/>
</dbReference>
<dbReference type="SUPFAM" id="SSF52540">
    <property type="entry name" value="P-loop containing nucleoside triphosphate hydrolases"/>
    <property type="match status" value="1"/>
</dbReference>
<sequence>MSLMNTQYDSIMRMYAARQADSRRELEERLGQIHREIPELSPLEAEITACQARKVRAAVEGGSARQEAEAELSGLQAQRAALLAAHDLTEASLEPRYVCPDCHDTGYIEEKKCHCFLQAEIDLLYHQSNLKEVLKQENFDTFSYNWYDGSDRDLMRRNVIEARLFIENFDREFQNLLLLGAVGTGKTFLSNCIAKELMDSCHSVVYLTAFQLFDLLSKAAFGGDRNDRNVQQTYPYLFDCDLLIIDDLGTELSNSFTVSQFFLCINERILRRKSTLISSNLDMEALRSIYSERTLSRIISCYTIRQLPGSDIRIKKKLYNNS</sequence>
<keyword evidence="2" id="KW-0547">Nucleotide-binding</keyword>
<dbReference type="Pfam" id="PF01695">
    <property type="entry name" value="IstB_IS21"/>
    <property type="match status" value="1"/>
</dbReference>
<evidence type="ECO:0000313" key="2">
    <source>
        <dbReference type="EMBL" id="MBC5660559.1"/>
    </source>
</evidence>
<dbReference type="AlphaFoldDB" id="A0A923LDJ0"/>